<evidence type="ECO:0000256" key="1">
    <source>
        <dbReference type="ARBA" id="ARBA00004123"/>
    </source>
</evidence>
<dbReference type="PROSITE" id="PS51526">
    <property type="entry name" value="RFX_DBD"/>
    <property type="match status" value="1"/>
</dbReference>
<dbReference type="InterPro" id="IPR039779">
    <property type="entry name" value="RFX-like"/>
</dbReference>
<keyword evidence="5" id="KW-0539">Nucleus</keyword>
<keyword evidence="4" id="KW-0804">Transcription</keyword>
<evidence type="ECO:0000256" key="5">
    <source>
        <dbReference type="ARBA" id="ARBA00023242"/>
    </source>
</evidence>
<dbReference type="InterPro" id="IPR003150">
    <property type="entry name" value="DNA-bd_RFX"/>
</dbReference>
<comment type="subcellular location">
    <subcellularLocation>
        <location evidence="1">Nucleus</location>
    </subcellularLocation>
</comment>
<evidence type="ECO:0000256" key="2">
    <source>
        <dbReference type="ARBA" id="ARBA00023015"/>
    </source>
</evidence>
<dbReference type="Pfam" id="PF02257">
    <property type="entry name" value="RFX_DNA_binding"/>
    <property type="match status" value="1"/>
</dbReference>
<evidence type="ECO:0000313" key="8">
    <source>
        <dbReference type="EMBL" id="KAJ3174530.1"/>
    </source>
</evidence>
<organism evidence="8 9">
    <name type="scientific">Geranomyces variabilis</name>
    <dbReference type="NCBI Taxonomy" id="109894"/>
    <lineage>
        <taxon>Eukaryota</taxon>
        <taxon>Fungi</taxon>
        <taxon>Fungi incertae sedis</taxon>
        <taxon>Chytridiomycota</taxon>
        <taxon>Chytridiomycota incertae sedis</taxon>
        <taxon>Chytridiomycetes</taxon>
        <taxon>Spizellomycetales</taxon>
        <taxon>Powellomycetaceae</taxon>
        <taxon>Geranomyces</taxon>
    </lineage>
</organism>
<proteinExistence type="predicted"/>
<reference evidence="8" key="1">
    <citation type="submission" date="2020-05" db="EMBL/GenBank/DDBJ databases">
        <title>Phylogenomic resolution of chytrid fungi.</title>
        <authorList>
            <person name="Stajich J.E."/>
            <person name="Amses K."/>
            <person name="Simmons R."/>
            <person name="Seto K."/>
            <person name="Myers J."/>
            <person name="Bonds A."/>
            <person name="Quandt C.A."/>
            <person name="Barry K."/>
            <person name="Liu P."/>
            <person name="Grigoriev I."/>
            <person name="Longcore J.E."/>
            <person name="James T.Y."/>
        </authorList>
    </citation>
    <scope>NUCLEOTIDE SEQUENCE</scope>
    <source>
        <strain evidence="8">JEL0379</strain>
    </source>
</reference>
<dbReference type="GO" id="GO:0005634">
    <property type="term" value="C:nucleus"/>
    <property type="evidence" value="ECO:0007669"/>
    <property type="project" value="UniProtKB-SubCell"/>
</dbReference>
<feature type="domain" description="RFX-type winged-helix" evidence="7">
    <location>
        <begin position="132"/>
        <end position="207"/>
    </location>
</feature>
<evidence type="ECO:0000313" key="9">
    <source>
        <dbReference type="Proteomes" id="UP001212152"/>
    </source>
</evidence>
<evidence type="ECO:0000259" key="7">
    <source>
        <dbReference type="PROSITE" id="PS51526"/>
    </source>
</evidence>
<dbReference type="FunFam" id="1.10.10.10:FF:000017">
    <property type="entry name" value="transcription factor RFX3 isoform X1"/>
    <property type="match status" value="1"/>
</dbReference>
<keyword evidence="3" id="KW-0238">DNA-binding</keyword>
<comment type="caution">
    <text evidence="8">The sequence shown here is derived from an EMBL/GenBank/DDBJ whole genome shotgun (WGS) entry which is preliminary data.</text>
</comment>
<gene>
    <name evidence="8" type="ORF">HDU87_007122</name>
</gene>
<evidence type="ECO:0000256" key="3">
    <source>
        <dbReference type="ARBA" id="ARBA00023125"/>
    </source>
</evidence>
<feature type="region of interest" description="Disordered" evidence="6">
    <location>
        <begin position="15"/>
        <end position="96"/>
    </location>
</feature>
<accession>A0AAD5TH34</accession>
<dbReference type="GO" id="GO:0000981">
    <property type="term" value="F:DNA-binding transcription factor activity, RNA polymerase II-specific"/>
    <property type="evidence" value="ECO:0007669"/>
    <property type="project" value="TreeGrafter"/>
</dbReference>
<protein>
    <recommendedName>
        <fullName evidence="7">RFX-type winged-helix domain-containing protein</fullName>
    </recommendedName>
</protein>
<dbReference type="Pfam" id="PF25340">
    <property type="entry name" value="BCD_RFX"/>
    <property type="match status" value="1"/>
</dbReference>
<sequence>MALAVAAINAAQANMDEGRSPNGYAHESSAHSNGHHNSHDHIGGGGGGARASSIGSTSNGTPTDLASELHYDEGDHSGDDHGGNPDNARDTQVPTESDMRQMLLESKDTLDELAQKASQTGPQADKARSILVTHWLMENYEQCEGISIPRSNLYDHYCSYCLEHRIDPVNSASFGKLIRTVFPEIKTRRLGTRGKSKYHYCGIRIRSSASPMPKTVMESVMAGHSRDGNNPLLPTQAAGLVIDQDMLRIHQQQLDKALVAKMPELPELVESQVPPNKDFAACRDFLDGYKEHCQTLLQSIQYMKFNEVETIIKDYWENMGANRDIVNSDEIVEYVWRYDSLLYDTIMNLLLPNVLQMMPIQIIQTVRQFARQLEGWMLKALEGYSHLLTSRKIEVVKVFIQQLRRHTSLNHLAQAAAAVLDNQEQVNQMLADWNRIDFENIRDQASWVCECRKADIMQIMEIDFRQLLQTGGKLEHWTGWLETVVNRFLDEGLDPQRYVYVARQFLLKWAFYSSLAMRDLTLRSATSFGSFHLLRLLFDEYIFYLVEQRIANIKAFEQQAQQAVAAPEGQAVGQW</sequence>
<keyword evidence="9" id="KW-1185">Reference proteome</keyword>
<dbReference type="AlphaFoldDB" id="A0AAD5TH34"/>
<evidence type="ECO:0000256" key="4">
    <source>
        <dbReference type="ARBA" id="ARBA00023163"/>
    </source>
</evidence>
<dbReference type="InterPro" id="IPR036388">
    <property type="entry name" value="WH-like_DNA-bd_sf"/>
</dbReference>
<feature type="compositionally biased region" description="Basic and acidic residues" evidence="6">
    <location>
        <begin position="67"/>
        <end position="89"/>
    </location>
</feature>
<dbReference type="GO" id="GO:0000978">
    <property type="term" value="F:RNA polymerase II cis-regulatory region sequence-specific DNA binding"/>
    <property type="evidence" value="ECO:0007669"/>
    <property type="project" value="TreeGrafter"/>
</dbReference>
<dbReference type="PANTHER" id="PTHR12619">
    <property type="entry name" value="RFX TRANSCRIPTION FACTOR FAMILY"/>
    <property type="match status" value="1"/>
</dbReference>
<name>A0AAD5TH34_9FUNG</name>
<dbReference type="InterPro" id="IPR036390">
    <property type="entry name" value="WH_DNA-bd_sf"/>
</dbReference>
<dbReference type="SUPFAM" id="SSF46785">
    <property type="entry name" value="Winged helix' DNA-binding domain"/>
    <property type="match status" value="1"/>
</dbReference>
<dbReference type="Gene3D" id="1.10.10.10">
    <property type="entry name" value="Winged helix-like DNA-binding domain superfamily/Winged helix DNA-binding domain"/>
    <property type="match status" value="1"/>
</dbReference>
<keyword evidence="2" id="KW-0805">Transcription regulation</keyword>
<dbReference type="Proteomes" id="UP001212152">
    <property type="component" value="Unassembled WGS sequence"/>
</dbReference>
<dbReference type="InterPro" id="IPR057321">
    <property type="entry name" value="RFX1-4/6/8-like_BCD"/>
</dbReference>
<evidence type="ECO:0000256" key="6">
    <source>
        <dbReference type="SAM" id="MobiDB-lite"/>
    </source>
</evidence>
<dbReference type="EMBL" id="JADGJQ010000064">
    <property type="protein sequence ID" value="KAJ3174530.1"/>
    <property type="molecule type" value="Genomic_DNA"/>
</dbReference>
<dbReference type="PANTHER" id="PTHR12619:SF5">
    <property type="entry name" value="TRANSCRIPTION FACTOR RFX4"/>
    <property type="match status" value="1"/>
</dbReference>